<feature type="compositionally biased region" description="Polar residues" evidence="1">
    <location>
        <begin position="227"/>
        <end position="237"/>
    </location>
</feature>
<sequence length="452" mass="49053">MATTTRQDNNRGPLYRVTGLIGLATEVHAHRKTKKTATQNATESSATSTRNIQREPPTYEAATSPDSSLAEDYTDRPDTIEPLPLPIILPQRRPNSRSRGFVRAYAPDLWHYKGIDQQTFLAFLKDFHTSSQASPVFQVINVAAMAAGFAPSAIAMAVSAGVMAASRAAIEVQGRARTNNYLDKANEELFHPKNLHCMIMTFKPEAQGNVLLDFNLNSGVFSNAQTALKKWSSTPTTSERKPSGKLRTSDGTTRGELELPQAAQLIFPASSNQDDSTSPEGSDEASDGRPPAQRRESSWKSTRKFVSEYKDRRAQADFAGRYGPDSKLAVPGAADPGKFASRFADPNHPVNSGSPLALLTGGMIQSPDDVRAKLMQLTGRPQTQTVNYKDQAIAGVKDLIGQQRGSSRGLLGSVTGMMKQDVLYLVVAEIPSEEERSSLLASSEVNVLDITL</sequence>
<name>A0ABR0JCR8_9EURO</name>
<feature type="compositionally biased region" description="Low complexity" evidence="1">
    <location>
        <begin position="80"/>
        <end position="90"/>
    </location>
</feature>
<organism evidence="2 3">
    <name type="scientific">Exophiala sideris</name>
    <dbReference type="NCBI Taxonomy" id="1016849"/>
    <lineage>
        <taxon>Eukaryota</taxon>
        <taxon>Fungi</taxon>
        <taxon>Dikarya</taxon>
        <taxon>Ascomycota</taxon>
        <taxon>Pezizomycotina</taxon>
        <taxon>Eurotiomycetes</taxon>
        <taxon>Chaetothyriomycetidae</taxon>
        <taxon>Chaetothyriales</taxon>
        <taxon>Herpotrichiellaceae</taxon>
        <taxon>Exophiala</taxon>
    </lineage>
</organism>
<reference evidence="2 3" key="1">
    <citation type="submission" date="2023-08" db="EMBL/GenBank/DDBJ databases">
        <title>Black Yeasts Isolated from many extreme environments.</title>
        <authorList>
            <person name="Coleine C."/>
            <person name="Stajich J.E."/>
            <person name="Selbmann L."/>
        </authorList>
    </citation>
    <scope>NUCLEOTIDE SEQUENCE [LARGE SCALE GENOMIC DNA]</scope>
    <source>
        <strain evidence="2 3">CCFEE 6328</strain>
    </source>
</reference>
<dbReference type="PANTHER" id="PTHR38887">
    <property type="entry name" value="CHROMOSOME 21, WHOLE GENOME SHOTGUN SEQUENCE"/>
    <property type="match status" value="1"/>
</dbReference>
<dbReference type="InterPro" id="IPR053221">
    <property type="entry name" value="Burnettramic_acid_biosynth"/>
</dbReference>
<evidence type="ECO:0000313" key="2">
    <source>
        <dbReference type="EMBL" id="KAK5061746.1"/>
    </source>
</evidence>
<dbReference type="PANTHER" id="PTHR38887:SF1">
    <property type="entry name" value="RAS MODIFICATION PROTEIN ERF4"/>
    <property type="match status" value="1"/>
</dbReference>
<comment type="caution">
    <text evidence="2">The sequence shown here is derived from an EMBL/GenBank/DDBJ whole genome shotgun (WGS) entry which is preliminary data.</text>
</comment>
<feature type="compositionally biased region" description="Polar residues" evidence="1">
    <location>
        <begin position="269"/>
        <end position="280"/>
    </location>
</feature>
<gene>
    <name evidence="2" type="ORF">LTR69_004928</name>
</gene>
<feature type="region of interest" description="Disordered" evidence="1">
    <location>
        <begin position="227"/>
        <end position="303"/>
    </location>
</feature>
<protein>
    <submittedName>
        <fullName evidence="2">Uncharacterized protein</fullName>
    </submittedName>
</protein>
<dbReference type="EMBL" id="JAVRRF010000009">
    <property type="protein sequence ID" value="KAK5061746.1"/>
    <property type="molecule type" value="Genomic_DNA"/>
</dbReference>
<feature type="region of interest" description="Disordered" evidence="1">
    <location>
        <begin position="26"/>
        <end position="92"/>
    </location>
</feature>
<accession>A0ABR0JCR8</accession>
<evidence type="ECO:0000313" key="3">
    <source>
        <dbReference type="Proteomes" id="UP001345691"/>
    </source>
</evidence>
<feature type="compositionally biased region" description="Polar residues" evidence="1">
    <location>
        <begin position="36"/>
        <end position="51"/>
    </location>
</feature>
<evidence type="ECO:0000256" key="1">
    <source>
        <dbReference type="SAM" id="MobiDB-lite"/>
    </source>
</evidence>
<keyword evidence="3" id="KW-1185">Reference proteome</keyword>
<dbReference type="Proteomes" id="UP001345691">
    <property type="component" value="Unassembled WGS sequence"/>
</dbReference>
<proteinExistence type="predicted"/>